<dbReference type="PANTHER" id="PTHR43790">
    <property type="entry name" value="CARBOHYDRATE TRANSPORT ATP-BINDING PROTEIN MG119-RELATED"/>
    <property type="match status" value="1"/>
</dbReference>
<dbReference type="GO" id="GO:0005524">
    <property type="term" value="F:ATP binding"/>
    <property type="evidence" value="ECO:0007669"/>
    <property type="project" value="UniProtKB-KW"/>
</dbReference>
<feature type="region of interest" description="Disordered" evidence="4">
    <location>
        <begin position="476"/>
        <end position="510"/>
    </location>
</feature>
<keyword evidence="6" id="KW-0762">Sugar transport</keyword>
<evidence type="ECO:0000259" key="5">
    <source>
        <dbReference type="PROSITE" id="PS50893"/>
    </source>
</evidence>
<dbReference type="InterPro" id="IPR050107">
    <property type="entry name" value="ABC_carbohydrate_import_ATPase"/>
</dbReference>
<evidence type="ECO:0000256" key="1">
    <source>
        <dbReference type="ARBA" id="ARBA00009404"/>
    </source>
</evidence>
<dbReference type="InterPro" id="IPR027417">
    <property type="entry name" value="P-loop_NTPase"/>
</dbReference>
<dbReference type="AlphaFoldDB" id="A0A7W8X9W8"/>
<dbReference type="InterPro" id="IPR003439">
    <property type="entry name" value="ABC_transporter-like_ATP-bd"/>
</dbReference>
<accession>A0A7W8X9W8</accession>
<dbReference type="Gene3D" id="3.40.50.300">
    <property type="entry name" value="P-loop containing nucleotide triphosphate hydrolases"/>
    <property type="match status" value="2"/>
</dbReference>
<keyword evidence="2" id="KW-0547">Nucleotide-binding</keyword>
<proteinExistence type="inferred from homology"/>
<dbReference type="CDD" id="cd03216">
    <property type="entry name" value="ABC_Carb_Monos_I"/>
    <property type="match status" value="1"/>
</dbReference>
<dbReference type="CDD" id="cd03215">
    <property type="entry name" value="ABC_Carb_Monos_II"/>
    <property type="match status" value="1"/>
</dbReference>
<organism evidence="6 7">
    <name type="scientific">Rhizobium giardinii</name>
    <dbReference type="NCBI Taxonomy" id="56731"/>
    <lineage>
        <taxon>Bacteria</taxon>
        <taxon>Pseudomonadati</taxon>
        <taxon>Pseudomonadota</taxon>
        <taxon>Alphaproteobacteria</taxon>
        <taxon>Hyphomicrobiales</taxon>
        <taxon>Rhizobiaceae</taxon>
        <taxon>Rhizobium/Agrobacterium group</taxon>
        <taxon>Rhizobium</taxon>
    </lineage>
</organism>
<keyword evidence="3 6" id="KW-0067">ATP-binding</keyword>
<evidence type="ECO:0000256" key="2">
    <source>
        <dbReference type="ARBA" id="ARBA00022741"/>
    </source>
</evidence>
<dbReference type="RefSeq" id="WP_018325766.1">
    <property type="nucleotide sequence ID" value="NZ_JACHBK010000010.1"/>
</dbReference>
<dbReference type="SMART" id="SM00382">
    <property type="entry name" value="AAA"/>
    <property type="match status" value="2"/>
</dbReference>
<evidence type="ECO:0000313" key="7">
    <source>
        <dbReference type="Proteomes" id="UP000585507"/>
    </source>
</evidence>
<name>A0A7W8X9W8_9HYPH</name>
<gene>
    <name evidence="6" type="ORF">GGD55_004354</name>
</gene>
<feature type="domain" description="ABC transporter" evidence="5">
    <location>
        <begin position="4"/>
        <end position="243"/>
    </location>
</feature>
<feature type="domain" description="ABC transporter" evidence="5">
    <location>
        <begin position="253"/>
        <end position="498"/>
    </location>
</feature>
<dbReference type="EMBL" id="JACHBK010000010">
    <property type="protein sequence ID" value="MBB5537634.1"/>
    <property type="molecule type" value="Genomic_DNA"/>
</dbReference>
<dbReference type="GO" id="GO:0016887">
    <property type="term" value="F:ATP hydrolysis activity"/>
    <property type="evidence" value="ECO:0007669"/>
    <property type="project" value="InterPro"/>
</dbReference>
<dbReference type="PANTHER" id="PTHR43790:SF2">
    <property type="entry name" value="AUTOINDUCER 2 IMPORT ATP-BINDING PROTEIN LSRA"/>
    <property type="match status" value="1"/>
</dbReference>
<keyword evidence="7" id="KW-1185">Reference proteome</keyword>
<dbReference type="SUPFAM" id="SSF52540">
    <property type="entry name" value="P-loop containing nucleoside triphosphate hydrolases"/>
    <property type="match status" value="2"/>
</dbReference>
<sequence>MPLLQAQALSRSFGSTRALADFNFSIERGEIVALMGANGAGKSTFVKIISGVLPADSGSVTFKGQAFAPATPAEASAAGVVTVHQSTDLVGIPGLTVGDALLLNRFVDRKQPFFASRGRVRREAQAMLREAGFDLPVDRDFAELSAAERQLVAIARGLADKAELLILDEPTASLSATESRRLYAALLDLKKRGIAILYISHRTADLEALADRVAVLRGGRLVESFARPVNFDLAIETMIGRPLVSARPDARGGAGDPVFELSGARLLPGSHPFDLTLHRGEVVAITGVLGVGKSRLLSAIFGNVAVAEGEMRLAGRAYAPSSPREAVDAGVAMAGEDRHRSSLMPAGWPGESIVATISLPHLHRWYPTGFIQPRREREKAETAIRRLGIRPSGPNTSVWTLSGGNQQKVVLARWEAEPCKLLLLDEPFQGVDVGARHDIITAIRSRNDRATLIATSDPEEALEVADRVLTMDHHTIVQSSRHGDSLVSRHDDGSLTGRHDSRENSSREHA</sequence>
<protein>
    <submittedName>
        <fullName evidence="6">Simple sugar transport system ATP-binding protein</fullName>
    </submittedName>
</protein>
<dbReference type="PROSITE" id="PS50893">
    <property type="entry name" value="ABC_TRANSPORTER_2"/>
    <property type="match status" value="2"/>
</dbReference>
<evidence type="ECO:0000256" key="3">
    <source>
        <dbReference type="ARBA" id="ARBA00022840"/>
    </source>
</evidence>
<dbReference type="InterPro" id="IPR003593">
    <property type="entry name" value="AAA+_ATPase"/>
</dbReference>
<comment type="similarity">
    <text evidence="1">Belongs to the ABC transporter superfamily. AI-2 autoinducer porter (TC 3.A.1.2.8) family.</text>
</comment>
<comment type="caution">
    <text evidence="6">The sequence shown here is derived from an EMBL/GenBank/DDBJ whole genome shotgun (WGS) entry which is preliminary data.</text>
</comment>
<evidence type="ECO:0000313" key="6">
    <source>
        <dbReference type="EMBL" id="MBB5537634.1"/>
    </source>
</evidence>
<keyword evidence="6" id="KW-0813">Transport</keyword>
<evidence type="ECO:0000256" key="4">
    <source>
        <dbReference type="SAM" id="MobiDB-lite"/>
    </source>
</evidence>
<dbReference type="Proteomes" id="UP000585507">
    <property type="component" value="Unassembled WGS sequence"/>
</dbReference>
<reference evidence="6 7" key="1">
    <citation type="submission" date="2020-08" db="EMBL/GenBank/DDBJ databases">
        <title>Genomic Encyclopedia of Type Strains, Phase IV (KMG-V): Genome sequencing to study the core and pangenomes of soil and plant-associated prokaryotes.</title>
        <authorList>
            <person name="Whitman W."/>
        </authorList>
    </citation>
    <scope>NUCLEOTIDE SEQUENCE [LARGE SCALE GENOMIC DNA]</scope>
    <source>
        <strain evidence="6 7">SEMIA 4084</strain>
    </source>
</reference>
<dbReference type="Pfam" id="PF00005">
    <property type="entry name" value="ABC_tran"/>
    <property type="match status" value="2"/>
</dbReference>